<feature type="transmembrane region" description="Helical" evidence="5">
    <location>
        <begin position="336"/>
        <end position="357"/>
    </location>
</feature>
<feature type="transmembrane region" description="Helical" evidence="5">
    <location>
        <begin position="40"/>
        <end position="59"/>
    </location>
</feature>
<dbReference type="InterPro" id="IPR045263">
    <property type="entry name" value="GLUT"/>
</dbReference>
<comment type="caution">
    <text evidence="7">The sequence shown here is derived from an EMBL/GenBank/DDBJ whole genome shotgun (WGS) entry which is preliminary data.</text>
</comment>
<feature type="transmembrane region" description="Helical" evidence="5">
    <location>
        <begin position="216"/>
        <end position="239"/>
    </location>
</feature>
<dbReference type="PROSITE" id="PS00216">
    <property type="entry name" value="SUGAR_TRANSPORT_1"/>
    <property type="match status" value="1"/>
</dbReference>
<feature type="transmembrane region" description="Helical" evidence="5">
    <location>
        <begin position="125"/>
        <end position="147"/>
    </location>
</feature>
<feature type="transmembrane region" description="Helical" evidence="5">
    <location>
        <begin position="364"/>
        <end position="388"/>
    </location>
</feature>
<dbReference type="InterPro" id="IPR003663">
    <property type="entry name" value="Sugar/inositol_transpt"/>
</dbReference>
<feature type="domain" description="Major facilitator superfamily (MFS) profile" evidence="6">
    <location>
        <begin position="46"/>
        <end position="487"/>
    </location>
</feature>
<name>A0AA39HHM6_9BILA</name>
<dbReference type="PRINTS" id="PR00171">
    <property type="entry name" value="SUGRTRNSPORT"/>
</dbReference>
<evidence type="ECO:0000256" key="3">
    <source>
        <dbReference type="ARBA" id="ARBA00022989"/>
    </source>
</evidence>
<feature type="transmembrane region" description="Helical" evidence="5">
    <location>
        <begin position="297"/>
        <end position="330"/>
    </location>
</feature>
<dbReference type="InterPro" id="IPR005828">
    <property type="entry name" value="MFS_sugar_transport-like"/>
</dbReference>
<feature type="transmembrane region" description="Helical" evidence="5">
    <location>
        <begin position="460"/>
        <end position="483"/>
    </location>
</feature>
<reference evidence="7" key="1">
    <citation type="submission" date="2023-06" db="EMBL/GenBank/DDBJ databases">
        <title>Genomic analysis of the entomopathogenic nematode Steinernema hermaphroditum.</title>
        <authorList>
            <person name="Schwarz E.M."/>
            <person name="Heppert J.K."/>
            <person name="Baniya A."/>
            <person name="Schwartz H.T."/>
            <person name="Tan C.-H."/>
            <person name="Antoshechkin I."/>
            <person name="Sternberg P.W."/>
            <person name="Goodrich-Blair H."/>
            <person name="Dillman A.R."/>
        </authorList>
    </citation>
    <scope>NUCLEOTIDE SEQUENCE</scope>
    <source>
        <strain evidence="7">PS9179</strain>
        <tissue evidence="7">Whole animal</tissue>
    </source>
</reference>
<dbReference type="PROSITE" id="PS50850">
    <property type="entry name" value="MFS"/>
    <property type="match status" value="1"/>
</dbReference>
<feature type="transmembrane region" description="Helical" evidence="5">
    <location>
        <begin position="187"/>
        <end position="210"/>
    </location>
</feature>
<feature type="transmembrane region" description="Helical" evidence="5">
    <location>
        <begin position="434"/>
        <end position="454"/>
    </location>
</feature>
<evidence type="ECO:0000313" key="8">
    <source>
        <dbReference type="Proteomes" id="UP001175271"/>
    </source>
</evidence>
<dbReference type="SUPFAM" id="SSF103473">
    <property type="entry name" value="MFS general substrate transporter"/>
    <property type="match status" value="1"/>
</dbReference>
<feature type="transmembrane region" description="Helical" evidence="5">
    <location>
        <begin position="153"/>
        <end position="175"/>
    </location>
</feature>
<gene>
    <name evidence="7" type="ORF">QR680_018326</name>
</gene>
<keyword evidence="2 5" id="KW-0812">Transmembrane</keyword>
<dbReference type="Proteomes" id="UP001175271">
    <property type="component" value="Unassembled WGS sequence"/>
</dbReference>
<keyword evidence="3 5" id="KW-1133">Transmembrane helix</keyword>
<dbReference type="PANTHER" id="PTHR23503:SF106">
    <property type="entry name" value="MAJOR FACILITATOR SUPERFAMILY (MFS) PROFILE DOMAIN-CONTAINING PROTEIN"/>
    <property type="match status" value="1"/>
</dbReference>
<accession>A0AA39HHM6</accession>
<dbReference type="GO" id="GO:0016020">
    <property type="term" value="C:membrane"/>
    <property type="evidence" value="ECO:0007669"/>
    <property type="project" value="UniProtKB-SubCell"/>
</dbReference>
<evidence type="ECO:0000256" key="5">
    <source>
        <dbReference type="SAM" id="Phobius"/>
    </source>
</evidence>
<protein>
    <recommendedName>
        <fullName evidence="6">Major facilitator superfamily (MFS) profile domain-containing protein</fullName>
    </recommendedName>
</protein>
<dbReference type="Pfam" id="PF00083">
    <property type="entry name" value="Sugar_tr"/>
    <property type="match status" value="1"/>
</dbReference>
<dbReference type="GO" id="GO:0015149">
    <property type="term" value="F:hexose transmembrane transporter activity"/>
    <property type="evidence" value="ECO:0007669"/>
    <property type="project" value="TreeGrafter"/>
</dbReference>
<evidence type="ECO:0000256" key="1">
    <source>
        <dbReference type="ARBA" id="ARBA00004141"/>
    </source>
</evidence>
<dbReference type="InterPro" id="IPR036259">
    <property type="entry name" value="MFS_trans_sf"/>
</dbReference>
<dbReference type="EMBL" id="JAUCMV010000004">
    <property type="protein sequence ID" value="KAK0406030.1"/>
    <property type="molecule type" value="Genomic_DNA"/>
</dbReference>
<dbReference type="Gene3D" id="1.20.1250.20">
    <property type="entry name" value="MFS general substrate transporter like domains"/>
    <property type="match status" value="1"/>
</dbReference>
<dbReference type="PANTHER" id="PTHR23503">
    <property type="entry name" value="SOLUTE CARRIER FAMILY 2"/>
    <property type="match status" value="1"/>
</dbReference>
<keyword evidence="4 5" id="KW-0472">Membrane</keyword>
<sequence length="517" mass="56662">MKGSTKCVSDIADPPPRYFHAEPKTDLGLQRSSEPRWPSARLLVTGLVVVLGGCFHFGFQISLINPMAEVLKEFIVDSFVNRFGLEMTGIVWKLVWPSVAGILFVGAALGAFAATPLMEKFGAKFALLASSMILTTSFLLAIGSKIFRMAELFIVARLMSGFGIGMATTTSGVYLTEISPIALRGTMGTTIGFSTNVGFVSASALGLPHLLGHPDQLIPCVVLLLSTVFFFHESPFFLLRSHKRAEAAESVLAHRNPAPDPFELEQILSAMEHELSEALETRESGWADLLRNRSFRWAVAIAATVNVTVSFSGIMAVSFFGTFLLTAIGFSENGAALANFIASFAGTAGAILSSLTVDKLGRRSLLIGSLLILSLINTTMMVNTAIFLNYNAVWTGYIFLFFFHIFLFVFSFGVGPLAWFLSTELTFAPHRSKVQSIAVAAQYISCFLSPLFFYPLQNTFGPLSFLIFIAPTALTAVFLYYYLPETRLRQTEDIVRELEGTSLFKRSELKTNARRVK</sequence>
<dbReference type="PROSITE" id="PS00217">
    <property type="entry name" value="SUGAR_TRANSPORT_2"/>
    <property type="match status" value="1"/>
</dbReference>
<proteinExistence type="predicted"/>
<evidence type="ECO:0000313" key="7">
    <source>
        <dbReference type="EMBL" id="KAK0406030.1"/>
    </source>
</evidence>
<evidence type="ECO:0000256" key="4">
    <source>
        <dbReference type="ARBA" id="ARBA00023136"/>
    </source>
</evidence>
<organism evidence="7 8">
    <name type="scientific">Steinernema hermaphroditum</name>
    <dbReference type="NCBI Taxonomy" id="289476"/>
    <lineage>
        <taxon>Eukaryota</taxon>
        <taxon>Metazoa</taxon>
        <taxon>Ecdysozoa</taxon>
        <taxon>Nematoda</taxon>
        <taxon>Chromadorea</taxon>
        <taxon>Rhabditida</taxon>
        <taxon>Tylenchina</taxon>
        <taxon>Panagrolaimomorpha</taxon>
        <taxon>Strongyloidoidea</taxon>
        <taxon>Steinernematidae</taxon>
        <taxon>Steinernema</taxon>
    </lineage>
</organism>
<feature type="transmembrane region" description="Helical" evidence="5">
    <location>
        <begin position="94"/>
        <end position="113"/>
    </location>
</feature>
<keyword evidence="8" id="KW-1185">Reference proteome</keyword>
<evidence type="ECO:0000256" key="2">
    <source>
        <dbReference type="ARBA" id="ARBA00022692"/>
    </source>
</evidence>
<dbReference type="AlphaFoldDB" id="A0AA39HHM6"/>
<feature type="transmembrane region" description="Helical" evidence="5">
    <location>
        <begin position="394"/>
        <end position="422"/>
    </location>
</feature>
<dbReference type="InterPro" id="IPR005829">
    <property type="entry name" value="Sugar_transporter_CS"/>
</dbReference>
<comment type="subcellular location">
    <subcellularLocation>
        <location evidence="1">Membrane</location>
        <topology evidence="1">Multi-pass membrane protein</topology>
    </subcellularLocation>
</comment>
<dbReference type="InterPro" id="IPR020846">
    <property type="entry name" value="MFS_dom"/>
</dbReference>
<evidence type="ECO:0000259" key="6">
    <source>
        <dbReference type="PROSITE" id="PS50850"/>
    </source>
</evidence>